<feature type="compositionally biased region" description="Basic residues" evidence="1">
    <location>
        <begin position="326"/>
        <end position="336"/>
    </location>
</feature>
<accession>A0A498P2Z9</accession>
<evidence type="ECO:0000256" key="1">
    <source>
        <dbReference type="SAM" id="MobiDB-lite"/>
    </source>
</evidence>
<organism evidence="2 3">
    <name type="scientific">Labeo rohita</name>
    <name type="common">Indian major carp</name>
    <name type="synonym">Cyprinus rohita</name>
    <dbReference type="NCBI Taxonomy" id="84645"/>
    <lineage>
        <taxon>Eukaryota</taxon>
        <taxon>Metazoa</taxon>
        <taxon>Chordata</taxon>
        <taxon>Craniata</taxon>
        <taxon>Vertebrata</taxon>
        <taxon>Euteleostomi</taxon>
        <taxon>Actinopterygii</taxon>
        <taxon>Neopterygii</taxon>
        <taxon>Teleostei</taxon>
        <taxon>Ostariophysi</taxon>
        <taxon>Cypriniformes</taxon>
        <taxon>Cyprinidae</taxon>
        <taxon>Labeoninae</taxon>
        <taxon>Labeonini</taxon>
        <taxon>Labeo</taxon>
    </lineage>
</organism>
<feature type="region of interest" description="Disordered" evidence="1">
    <location>
        <begin position="243"/>
        <end position="336"/>
    </location>
</feature>
<dbReference type="AlphaFoldDB" id="A0A498P2Z9"/>
<name>A0A498P2Z9_LABRO</name>
<evidence type="ECO:0000313" key="3">
    <source>
        <dbReference type="Proteomes" id="UP000290572"/>
    </source>
</evidence>
<feature type="region of interest" description="Disordered" evidence="1">
    <location>
        <begin position="167"/>
        <end position="223"/>
    </location>
</feature>
<comment type="caution">
    <text evidence="2">The sequence shown here is derived from an EMBL/GenBank/DDBJ whole genome shotgun (WGS) entry which is preliminary data.</text>
</comment>
<feature type="compositionally biased region" description="Basic and acidic residues" evidence="1">
    <location>
        <begin position="314"/>
        <end position="325"/>
    </location>
</feature>
<feature type="compositionally biased region" description="Acidic residues" evidence="1">
    <location>
        <begin position="175"/>
        <end position="189"/>
    </location>
</feature>
<keyword evidence="3" id="KW-1185">Reference proteome</keyword>
<dbReference type="Proteomes" id="UP000290572">
    <property type="component" value="Unassembled WGS sequence"/>
</dbReference>
<reference evidence="2 3" key="1">
    <citation type="submission" date="2018-03" db="EMBL/GenBank/DDBJ databases">
        <title>Draft genome sequence of Rohu Carp (Labeo rohita).</title>
        <authorList>
            <person name="Das P."/>
            <person name="Kushwaha B."/>
            <person name="Joshi C.G."/>
            <person name="Kumar D."/>
            <person name="Nagpure N.S."/>
            <person name="Sahoo L."/>
            <person name="Das S.P."/>
            <person name="Bit A."/>
            <person name="Patnaik S."/>
            <person name="Meher P.K."/>
            <person name="Jayasankar P."/>
            <person name="Koringa P.G."/>
            <person name="Patel N.V."/>
            <person name="Hinsu A.T."/>
            <person name="Kumar R."/>
            <person name="Pandey M."/>
            <person name="Agarwal S."/>
            <person name="Srivastava S."/>
            <person name="Singh M."/>
            <person name="Iquebal M.A."/>
            <person name="Jaiswal S."/>
            <person name="Angadi U.B."/>
            <person name="Kumar N."/>
            <person name="Raza M."/>
            <person name="Shah T.M."/>
            <person name="Rai A."/>
            <person name="Jena J.K."/>
        </authorList>
    </citation>
    <scope>NUCLEOTIDE SEQUENCE [LARGE SCALE GENOMIC DNA]</scope>
    <source>
        <strain evidence="2">DASCIFA01</strain>
        <tissue evidence="2">Testis</tissue>
    </source>
</reference>
<dbReference type="EMBL" id="QBIY01004715">
    <property type="protein sequence ID" value="RXN38583.1"/>
    <property type="molecule type" value="Genomic_DNA"/>
</dbReference>
<gene>
    <name evidence="2" type="ORF">ROHU_000995</name>
</gene>
<feature type="compositionally biased region" description="Acidic residues" evidence="1">
    <location>
        <begin position="207"/>
        <end position="216"/>
    </location>
</feature>
<feature type="compositionally biased region" description="Basic and acidic residues" evidence="1">
    <location>
        <begin position="260"/>
        <end position="304"/>
    </location>
</feature>
<sequence length="336" mass="38012">MGGVQRNASIAVLADDNKIAVTDSDKAEMLVETFVKVLLSWGGGLPTLGEDMVIHDVVNHNTLVSLRNKGSLSLYLRKMPGGSTLQQYAHCLQKINCGNQRCTKVEKLKALGYFTLLMLRKYRPQNKKWTAQLQCPFELPVVAHAVLEKIVCLFEGLLEACGPVREEVGQQERTGEEEESEREVDDEDQTGQGEQYKLGQTGRWDNMETEAQEDSVEGERVERGEIEEQNELRVVETEVLMGQQERTGEEDKVEGEINDEDQRGQGEKSKIEEIERRDMQEMDMETQKEIVESERVGSEEKELGVMETEEMEADKERQQTEEVGKSSKKKVVAAGR</sequence>
<evidence type="ECO:0000313" key="2">
    <source>
        <dbReference type="EMBL" id="RXN38583.1"/>
    </source>
</evidence>
<proteinExistence type="predicted"/>
<protein>
    <submittedName>
        <fullName evidence="2">MORC family CW-type zinc finger 3-like protein</fullName>
    </submittedName>
</protein>